<dbReference type="SUPFAM" id="SSF52540">
    <property type="entry name" value="P-loop containing nucleoside triphosphate hydrolases"/>
    <property type="match status" value="1"/>
</dbReference>
<evidence type="ECO:0000313" key="2">
    <source>
        <dbReference type="Proteomes" id="UP000238071"/>
    </source>
</evidence>
<dbReference type="Gene3D" id="3.40.50.300">
    <property type="entry name" value="P-loop containing nucleotide triphosphate hydrolases"/>
    <property type="match status" value="1"/>
</dbReference>
<accession>A0A2S6H2B5</accession>
<dbReference type="Proteomes" id="UP000238071">
    <property type="component" value="Unassembled WGS sequence"/>
</dbReference>
<dbReference type="RefSeq" id="WP_104423837.1">
    <property type="nucleotide sequence ID" value="NZ_PTIY01000007.1"/>
</dbReference>
<dbReference type="AlphaFoldDB" id="A0A2S6H2B5"/>
<gene>
    <name evidence="1" type="ORF">B0F88_10791</name>
</gene>
<proteinExistence type="predicted"/>
<keyword evidence="2" id="KW-1185">Reference proteome</keyword>
<dbReference type="InterPro" id="IPR027417">
    <property type="entry name" value="P-loop_NTPase"/>
</dbReference>
<sequence length="531" mass="60344">MNSGAALVVGYPRTGFTLLISVIAEISNCANIVRPNRHALKVFCDTAGMQISEHIEQVFLRRGISNELLYNYNFRQMVGGPKWLKEGRSDTACFRKYIGVKGKGDFTLLTSHPRQVLDYYEITHSHVAPSRWAAHPGYAEHQRFASIRHPAGTLASACFSLNALASEYIQKFVPPEQDNDLLRQKFALYKLSDLNFFEALLSPFKAYLEEFSRCSDQYVTMRWEDLIQNPVDTVLKVADAMGVSIDRQQAVEIWHKLDHVNLTGAHKHNLRYGHGVVNGWKLWLTNTHLDMMRDYGLDVFSQEWGYGSIGTLDEAAYTPFQKQLASAISNHEIIREYDDEDLFGFAFNKSNLDLSRFAFKRYDWRTHTQIERSSCTEDDLVMEVWDAAESACDAINRSLGHWFDIAEATNIPDNPQRIEMMAIDLAPLFCDSSALSAWKNTMFQAISYDDMEQRDEGVSPAPDLLSHKAIEPVLLESIDAMNIINYSGKYYAVPQCLGPIDFHKQNVEAMSGVLVAKNMEDILFTLKKNSI</sequence>
<dbReference type="OrthoDB" id="9804504at2"/>
<organism evidence="1 2">
    <name type="scientific">Methylobacter tundripaludum</name>
    <dbReference type="NCBI Taxonomy" id="173365"/>
    <lineage>
        <taxon>Bacteria</taxon>
        <taxon>Pseudomonadati</taxon>
        <taxon>Pseudomonadota</taxon>
        <taxon>Gammaproteobacteria</taxon>
        <taxon>Methylococcales</taxon>
        <taxon>Methylococcaceae</taxon>
        <taxon>Methylobacter</taxon>
    </lineage>
</organism>
<dbReference type="EMBL" id="PTIY01000007">
    <property type="protein sequence ID" value="PPK71567.1"/>
    <property type="molecule type" value="Genomic_DNA"/>
</dbReference>
<reference evidence="1 2" key="1">
    <citation type="submission" date="2018-02" db="EMBL/GenBank/DDBJ databases">
        <title>Subsurface microbial communities from deep shales in Ohio and West Virginia, USA.</title>
        <authorList>
            <person name="Wrighton K."/>
        </authorList>
    </citation>
    <scope>NUCLEOTIDE SEQUENCE [LARGE SCALE GENOMIC DNA]</scope>
    <source>
        <strain evidence="1 2">OWC-G53F</strain>
    </source>
</reference>
<evidence type="ECO:0000313" key="1">
    <source>
        <dbReference type="EMBL" id="PPK71567.1"/>
    </source>
</evidence>
<evidence type="ECO:0008006" key="3">
    <source>
        <dbReference type="Google" id="ProtNLM"/>
    </source>
</evidence>
<protein>
    <recommendedName>
        <fullName evidence="3">Sulfotransferase family protein</fullName>
    </recommendedName>
</protein>
<name>A0A2S6H2B5_9GAMM</name>
<comment type="caution">
    <text evidence="1">The sequence shown here is derived from an EMBL/GenBank/DDBJ whole genome shotgun (WGS) entry which is preliminary data.</text>
</comment>